<feature type="compositionally biased region" description="Basic and acidic residues" evidence="1">
    <location>
        <begin position="55"/>
        <end position="71"/>
    </location>
</feature>
<comment type="caution">
    <text evidence="2">The sequence shown here is derived from an EMBL/GenBank/DDBJ whole genome shotgun (WGS) entry which is preliminary data.</text>
</comment>
<evidence type="ECO:0000313" key="3">
    <source>
        <dbReference type="Proteomes" id="UP001151760"/>
    </source>
</evidence>
<organism evidence="2 3">
    <name type="scientific">Tanacetum coccineum</name>
    <dbReference type="NCBI Taxonomy" id="301880"/>
    <lineage>
        <taxon>Eukaryota</taxon>
        <taxon>Viridiplantae</taxon>
        <taxon>Streptophyta</taxon>
        <taxon>Embryophyta</taxon>
        <taxon>Tracheophyta</taxon>
        <taxon>Spermatophyta</taxon>
        <taxon>Magnoliopsida</taxon>
        <taxon>eudicotyledons</taxon>
        <taxon>Gunneridae</taxon>
        <taxon>Pentapetalae</taxon>
        <taxon>asterids</taxon>
        <taxon>campanulids</taxon>
        <taxon>Asterales</taxon>
        <taxon>Asteraceae</taxon>
        <taxon>Asteroideae</taxon>
        <taxon>Anthemideae</taxon>
        <taxon>Anthemidinae</taxon>
        <taxon>Tanacetum</taxon>
    </lineage>
</organism>
<feature type="region of interest" description="Disordered" evidence="1">
    <location>
        <begin position="47"/>
        <end position="71"/>
    </location>
</feature>
<accession>A0ABQ5GI08</accession>
<proteinExistence type="predicted"/>
<reference evidence="2" key="2">
    <citation type="submission" date="2022-01" db="EMBL/GenBank/DDBJ databases">
        <authorList>
            <person name="Yamashiro T."/>
            <person name="Shiraishi A."/>
            <person name="Satake H."/>
            <person name="Nakayama K."/>
        </authorList>
    </citation>
    <scope>NUCLEOTIDE SEQUENCE</scope>
</reference>
<name>A0ABQ5GI08_9ASTR</name>
<keyword evidence="3" id="KW-1185">Reference proteome</keyword>
<sequence>MSTYLKNMGGYKHSQLKNKSFKEIQKLFDREMKRVNSFIPIDSEVMKGSKSQAEGSKKRTRAELDEESVKRQKLEDDAEKAELKACLEIVLRDDEAINVESLDIKYPIVDWKTHILTEDKMYYQIIRAGRSDKYYKIFTAMLNDFDRQDMLDLYSFSDLQDHSLRSRRVFEYILLMKIKLLINKLEDLEVCAADEDCRKYTKSLLLLVVKLMLVVLVTTVRRVSAARRPVLTRTHVPASSAPSQKATPSSALASQPLSPPLQVTPAAALVSKLQSHPPDQ</sequence>
<dbReference type="EMBL" id="BQNB010018506">
    <property type="protein sequence ID" value="GJT75160.1"/>
    <property type="molecule type" value="Genomic_DNA"/>
</dbReference>
<protein>
    <submittedName>
        <fullName evidence="2">Uncharacterized protein</fullName>
    </submittedName>
</protein>
<evidence type="ECO:0000256" key="1">
    <source>
        <dbReference type="SAM" id="MobiDB-lite"/>
    </source>
</evidence>
<evidence type="ECO:0000313" key="2">
    <source>
        <dbReference type="EMBL" id="GJT75160.1"/>
    </source>
</evidence>
<gene>
    <name evidence="2" type="ORF">Tco_1041885</name>
</gene>
<feature type="region of interest" description="Disordered" evidence="1">
    <location>
        <begin position="234"/>
        <end position="259"/>
    </location>
</feature>
<reference evidence="2" key="1">
    <citation type="journal article" date="2022" name="Int. J. Mol. Sci.">
        <title>Draft Genome of Tanacetum Coccineum: Genomic Comparison of Closely Related Tanacetum-Family Plants.</title>
        <authorList>
            <person name="Yamashiro T."/>
            <person name="Shiraishi A."/>
            <person name="Nakayama K."/>
            <person name="Satake H."/>
        </authorList>
    </citation>
    <scope>NUCLEOTIDE SEQUENCE</scope>
</reference>
<dbReference type="Proteomes" id="UP001151760">
    <property type="component" value="Unassembled WGS sequence"/>
</dbReference>